<organism evidence="1">
    <name type="scientific">Singulisphaera sp. Ch08</name>
    <dbReference type="NCBI Taxonomy" id="3120278"/>
    <lineage>
        <taxon>Bacteria</taxon>
        <taxon>Pseudomonadati</taxon>
        <taxon>Planctomycetota</taxon>
        <taxon>Planctomycetia</taxon>
        <taxon>Isosphaerales</taxon>
        <taxon>Isosphaeraceae</taxon>
        <taxon>Singulisphaera</taxon>
    </lineage>
</organism>
<accession>A0AAU7CGP9</accession>
<sequence>MAESPRKMTSLKVAAAWIFVAIPLGWGVYQSVVKSLPLFRAVTPVAGTGADRPQSPRDVQ</sequence>
<reference evidence="1" key="1">
    <citation type="submission" date="2024-05" db="EMBL/GenBank/DDBJ databases">
        <title>Planctomycetes of the genus Singulisphaera possess chitinolytic capabilities.</title>
        <authorList>
            <person name="Ivanova A."/>
        </authorList>
    </citation>
    <scope>NUCLEOTIDE SEQUENCE</scope>
    <source>
        <strain evidence="1">Ch08T</strain>
    </source>
</reference>
<dbReference type="RefSeq" id="WP_406697433.1">
    <property type="nucleotide sequence ID" value="NZ_CP155447.1"/>
</dbReference>
<dbReference type="AlphaFoldDB" id="A0AAU7CGP9"/>
<evidence type="ECO:0000313" key="1">
    <source>
        <dbReference type="EMBL" id="XBH04642.1"/>
    </source>
</evidence>
<gene>
    <name evidence="1" type="ORF">V5E97_01115</name>
</gene>
<protein>
    <recommendedName>
        <fullName evidence="2">Oxalate:formate antiporter</fullName>
    </recommendedName>
</protein>
<evidence type="ECO:0008006" key="2">
    <source>
        <dbReference type="Google" id="ProtNLM"/>
    </source>
</evidence>
<proteinExistence type="predicted"/>
<name>A0AAU7CGP9_9BACT</name>
<dbReference type="EMBL" id="CP155447">
    <property type="protein sequence ID" value="XBH04642.1"/>
    <property type="molecule type" value="Genomic_DNA"/>
</dbReference>